<accession>A0AAW1AI14</accession>
<evidence type="ECO:0000313" key="2">
    <source>
        <dbReference type="Proteomes" id="UP001432146"/>
    </source>
</evidence>
<gene>
    <name evidence="1" type="ORF">QLX08_001626</name>
</gene>
<reference evidence="1 2" key="1">
    <citation type="submission" date="2024-05" db="EMBL/GenBank/DDBJ databases">
        <title>The nuclear and mitochondrial genome assemblies of Tetragonisca angustula (Apidae: Meliponini), a tiny yet remarkable pollinator in the Neotropics.</title>
        <authorList>
            <person name="Ferrari R."/>
            <person name="Ricardo P.C."/>
            <person name="Dias F.C."/>
            <person name="Araujo N.S."/>
            <person name="Soares D.O."/>
            <person name="Zhou Q.-S."/>
            <person name="Zhu C.-D."/>
            <person name="Coutinho L."/>
            <person name="Airas M.C."/>
            <person name="Batista T.M."/>
        </authorList>
    </citation>
    <scope>NUCLEOTIDE SEQUENCE [LARGE SCALE GENOMIC DNA]</scope>
    <source>
        <strain evidence="1">ASF017062</strain>
        <tissue evidence="1">Abdomen</tissue>
    </source>
</reference>
<organism evidence="1 2">
    <name type="scientific">Tetragonisca angustula</name>
    <dbReference type="NCBI Taxonomy" id="166442"/>
    <lineage>
        <taxon>Eukaryota</taxon>
        <taxon>Metazoa</taxon>
        <taxon>Ecdysozoa</taxon>
        <taxon>Arthropoda</taxon>
        <taxon>Hexapoda</taxon>
        <taxon>Insecta</taxon>
        <taxon>Pterygota</taxon>
        <taxon>Neoptera</taxon>
        <taxon>Endopterygota</taxon>
        <taxon>Hymenoptera</taxon>
        <taxon>Apocrita</taxon>
        <taxon>Aculeata</taxon>
        <taxon>Apoidea</taxon>
        <taxon>Anthophila</taxon>
        <taxon>Apidae</taxon>
        <taxon>Tetragonisca</taxon>
    </lineage>
</organism>
<proteinExistence type="predicted"/>
<sequence length="153" mass="17260">MAPVTNELLISRSKPLKAVLWSYRGPNKGNVFAHETGERALLVHNSISVLFWASSVGSVSSFKANLHNGHDLALKAHWLLVRYRGDNYHESPPTRRQTGLRAIPTPSSNNPVLPTDAWRGSSSSRTVFFHVFLKRPKEFNCVSVPMKISRWRL</sequence>
<dbReference type="Proteomes" id="UP001432146">
    <property type="component" value="Unassembled WGS sequence"/>
</dbReference>
<comment type="caution">
    <text evidence="1">The sequence shown here is derived from an EMBL/GenBank/DDBJ whole genome shotgun (WGS) entry which is preliminary data.</text>
</comment>
<keyword evidence="2" id="KW-1185">Reference proteome</keyword>
<name>A0AAW1AI14_9HYME</name>
<dbReference type="AlphaFoldDB" id="A0AAW1AI14"/>
<protein>
    <submittedName>
        <fullName evidence="1">Uncharacterized protein</fullName>
    </submittedName>
</protein>
<evidence type="ECO:0000313" key="1">
    <source>
        <dbReference type="EMBL" id="KAK9308473.1"/>
    </source>
</evidence>
<dbReference type="EMBL" id="JAWNGG020000021">
    <property type="protein sequence ID" value="KAK9308473.1"/>
    <property type="molecule type" value="Genomic_DNA"/>
</dbReference>